<protein>
    <submittedName>
        <fullName evidence="2">C2H2-type domain-containing protein</fullName>
    </submittedName>
</protein>
<name>A0AC35G0R2_9BILA</name>
<proteinExistence type="predicted"/>
<accession>A0AC35G0R2</accession>
<reference evidence="2" key="1">
    <citation type="submission" date="2022-11" db="UniProtKB">
        <authorList>
            <consortium name="WormBaseParasite"/>
        </authorList>
    </citation>
    <scope>IDENTIFICATION</scope>
</reference>
<organism evidence="1 2">
    <name type="scientific">Panagrolaimus sp. PS1159</name>
    <dbReference type="NCBI Taxonomy" id="55785"/>
    <lineage>
        <taxon>Eukaryota</taxon>
        <taxon>Metazoa</taxon>
        <taxon>Ecdysozoa</taxon>
        <taxon>Nematoda</taxon>
        <taxon>Chromadorea</taxon>
        <taxon>Rhabditida</taxon>
        <taxon>Tylenchina</taxon>
        <taxon>Panagrolaimomorpha</taxon>
        <taxon>Panagrolaimoidea</taxon>
        <taxon>Panagrolaimidae</taxon>
        <taxon>Panagrolaimus</taxon>
    </lineage>
</organism>
<dbReference type="Proteomes" id="UP000887580">
    <property type="component" value="Unplaced"/>
</dbReference>
<evidence type="ECO:0000313" key="2">
    <source>
        <dbReference type="WBParaSite" id="PS1159_v2.g22807.t1"/>
    </source>
</evidence>
<evidence type="ECO:0000313" key="1">
    <source>
        <dbReference type="Proteomes" id="UP000887580"/>
    </source>
</evidence>
<dbReference type="WBParaSite" id="PS1159_v2.g22807.t1">
    <property type="protein sequence ID" value="PS1159_v2.g22807.t1"/>
    <property type="gene ID" value="PS1159_v2.g22807"/>
</dbReference>
<sequence length="825" mass="94439">MICFHFQSDCKDPILSKEIFWILLILFISTYVFLWFFVIFSNRKKATSSGNGSTDETFSDDIGSLKQYPDTIIQVKVNGWPCLALIDTGCPISLINNSFVSKMQGKLTKFYCRIINLVGLNEKVQRSDTLIKTFMQVENKKFKIRLQVHQNNLKTPYDIILGKDFLKGKSYSEDSTKHEFSIGNTTTKIIDVNMTPEIKAAVGQINQGYAAKEGVSKSARHPVYMYDSIEHPGITFTFAWKRNLKNGMGATFYCTHCDNAQKLQKAEGRAPGKIATIQVHDMHFTQNPDTIQHICLNEDVNATKFKTAATQVYRQHCRNLRENPAPPLIAMQNLNNHINRTFGADAVYVTNGLPQKHKMNRVFNLNSAFGRPNDIDPYEISEAMQLSPHMLPNGITSRIVRFFNRNRDLPPFVIMMDTTNLKCIHMATDLTFDGTFQYAPRNIPNGQIYTMHASYHNLPDFNSNFLVGIAIVQNKDIPTYEKIFSVIREELISEFGNIGCNKTVHMDHEIAAITAAQRIFPEWTLHSCYFHFGKNLRNRMGQVLLGTEGVGSWFRALCGSCHLPLEWQREVVQHLLTHLPEVPPNLLPRLGAFAHYVETFWVPKLTLVNFYGKGGIRTSNAAEGFHNSLNTLFLNIQHPSFTTVYLHLRELLCTHHAEFSKTLNGESLKLREVMFRNTETKIINATNIIHMEFTNGRHPGLEVLLIYCRHVAFLSTPKVNMERDVDFNWDYQPQIVYVIHQQDQAQPQGNNNYQFLQQNENWNGDENNVEQFYHGGGIEQDQQFYAGDNFLNAENGYFVANEGQHFFNGGYELNVENEGQNDYNV</sequence>